<comment type="pathway">
    <text evidence="2">Carbohydrate metabolism; tricarboxylic acid cycle; (S)-malate from fumarate: step 1/1.</text>
</comment>
<reference evidence="14 15" key="1">
    <citation type="submission" date="2008-07" db="EMBL/GenBank/DDBJ databases">
        <authorList>
            <person name="El-Sayed N."/>
            <person name="Caler E."/>
            <person name="Inman J."/>
            <person name="Amedeo P."/>
            <person name="Hass B."/>
            <person name="Wortman J."/>
        </authorList>
    </citation>
    <scope>NUCLEOTIDE SEQUENCE [LARGE SCALE GENOMIC DNA]</scope>
    <source>
        <strain evidence="15">ATCC 50983 / TXsc</strain>
    </source>
</reference>
<dbReference type="Proteomes" id="UP000007800">
    <property type="component" value="Unassembled WGS sequence"/>
</dbReference>
<evidence type="ECO:0000256" key="8">
    <source>
        <dbReference type="ARBA" id="ARBA00022723"/>
    </source>
</evidence>
<dbReference type="FunCoup" id="C5K4D5">
    <property type="interactions" value="118"/>
</dbReference>
<dbReference type="InParanoid" id="C5K4D5"/>
<dbReference type="GO" id="GO:0051539">
    <property type="term" value="F:4 iron, 4 sulfur cluster binding"/>
    <property type="evidence" value="ECO:0007669"/>
    <property type="project" value="UniProtKB-KW"/>
</dbReference>
<dbReference type="GeneID" id="9051065"/>
<dbReference type="InterPro" id="IPR004646">
    <property type="entry name" value="Fe-S_hydro-lyase_TtdA-typ_cat"/>
</dbReference>
<name>C5K4D5_PERM5</name>
<evidence type="ECO:0000256" key="6">
    <source>
        <dbReference type="ARBA" id="ARBA00022485"/>
    </source>
</evidence>
<dbReference type="PIRSF" id="PIRSF001394">
    <property type="entry name" value="Fe_dep_fumar_hy"/>
    <property type="match status" value="1"/>
</dbReference>
<sequence length="581" mass="63854">MSPQVRSTSSFTFDKYSPLFQEHANEKVGVPLTYPIVLGYFISILFQPVEYELLTKEGVSVVKGPDGMDFLKVEPEAIAKLTQTCIRNVEHYFRSAHLAQVEKILKDPEASANDRFVALELLKNACISAGLVLPSCQDTGTACVYGYRGERVLTGGIDEEAITKGVYDAYTQDNLRYSQVAPLSMFEEKNTGCNLPAQIELYAGHPGDELAYKFHVIAKGGGSANKFQLFQKTKAFLKEKEFESFLMKEIAHFGTSACPPYHIAVVIGGQSADQTMKTVKLASTKYYDGLPTTGDSTGRAFRDLYWEERLLKNCQELGIGAQFGGKYFAHDVRVVRLPRHGASCPVGLGVSCSADRQSLAKITPEGVFVEKLEKNPAKYMPDFVSDDEEAVKIDLNLPQKEALATLSKYPVKTRVALTGTIIVARDIAHARMMDMLQSGEGLPDYIKKYPVYYAGPAKKPDGKPSGSFGPTTSNRMDPYVEPFQANGGSMIMIGKGNRSDMVTDACKKHGGFYLGSIGGAAAILAEKSIKKVECLDMEELGMEAVWKIDVVDFPAFIIVDDKGNDFFKMGNASEQKMTFSH</sequence>
<dbReference type="GO" id="GO:0046872">
    <property type="term" value="F:metal ion binding"/>
    <property type="evidence" value="ECO:0007669"/>
    <property type="project" value="UniProtKB-KW"/>
</dbReference>
<dbReference type="Pfam" id="PF05681">
    <property type="entry name" value="Fumerase"/>
    <property type="match status" value="1"/>
</dbReference>
<evidence type="ECO:0000256" key="5">
    <source>
        <dbReference type="ARBA" id="ARBA00012921"/>
    </source>
</evidence>
<evidence type="ECO:0000256" key="1">
    <source>
        <dbReference type="ARBA" id="ARBA00001966"/>
    </source>
</evidence>
<proteinExistence type="inferred from homology"/>
<feature type="domain" description="Fe-S hydro-lyase tartrate dehydratase beta-type catalytic" evidence="13">
    <location>
        <begin position="366"/>
        <end position="569"/>
    </location>
</feature>
<dbReference type="RefSeq" id="XP_002788832.1">
    <property type="nucleotide sequence ID" value="XM_002788786.1"/>
</dbReference>
<dbReference type="NCBIfam" id="TIGR00723">
    <property type="entry name" value="ttdB_fumA_fumB"/>
    <property type="match status" value="1"/>
</dbReference>
<protein>
    <recommendedName>
        <fullName evidence="5">fumarate hydratase</fullName>
        <ecNumber evidence="5">4.2.1.2</ecNumber>
    </recommendedName>
</protein>
<keyword evidence="11" id="KW-0456">Lyase</keyword>
<comment type="similarity">
    <text evidence="3">Belongs to the class-I fumarase family.</text>
</comment>
<dbReference type="InterPro" id="IPR051208">
    <property type="entry name" value="Class-I_Fumarase/Tartrate_DH"/>
</dbReference>
<dbReference type="PANTHER" id="PTHR30389:SF0">
    <property type="entry name" value="FUMARATE HYDRATASE CLASS I, AEROBIC"/>
    <property type="match status" value="1"/>
</dbReference>
<dbReference type="Gene3D" id="3.20.130.10">
    <property type="entry name" value="Fe-S hydro-lyase, tartrate dehydratase beta-type, catalytic domain"/>
    <property type="match status" value="1"/>
</dbReference>
<dbReference type="GO" id="GO:0004333">
    <property type="term" value="F:fumarate hydratase activity"/>
    <property type="evidence" value="ECO:0007669"/>
    <property type="project" value="UniProtKB-EC"/>
</dbReference>
<evidence type="ECO:0000256" key="10">
    <source>
        <dbReference type="ARBA" id="ARBA00023014"/>
    </source>
</evidence>
<dbReference type="InterPro" id="IPR036660">
    <property type="entry name" value="Fe-S_hydroAse_TtdB_cat_sf"/>
</dbReference>
<dbReference type="InterPro" id="IPR004647">
    <property type="entry name" value="Fe-S_hydro-lyase_TtdB-typ_cat"/>
</dbReference>
<comment type="cofactor">
    <cofactor evidence="1">
        <name>[4Fe-4S] cluster</name>
        <dbReference type="ChEBI" id="CHEBI:49883"/>
    </cofactor>
</comment>
<keyword evidence="9" id="KW-0408">Iron</keyword>
<evidence type="ECO:0000256" key="11">
    <source>
        <dbReference type="ARBA" id="ARBA00023239"/>
    </source>
</evidence>
<dbReference type="EC" id="4.2.1.2" evidence="5"/>
<evidence type="ECO:0000256" key="9">
    <source>
        <dbReference type="ARBA" id="ARBA00023004"/>
    </source>
</evidence>
<comment type="subunit">
    <text evidence="4">Homodimer.</text>
</comment>
<dbReference type="InterPro" id="IPR011167">
    <property type="entry name" value="Fe_dep_fumarate_hydratase"/>
</dbReference>
<dbReference type="OrthoDB" id="411469at2759"/>
<feature type="domain" description="Fe-S hydro-lyase tartrate dehydratase alpha-type catalytic" evidence="12">
    <location>
        <begin position="81"/>
        <end position="359"/>
    </location>
</feature>
<dbReference type="GO" id="GO:0006099">
    <property type="term" value="P:tricarboxylic acid cycle"/>
    <property type="evidence" value="ECO:0007669"/>
    <property type="project" value="UniProtKB-KW"/>
</dbReference>
<dbReference type="AlphaFoldDB" id="C5K4D5"/>
<evidence type="ECO:0000256" key="2">
    <source>
        <dbReference type="ARBA" id="ARBA00004859"/>
    </source>
</evidence>
<evidence type="ECO:0000256" key="4">
    <source>
        <dbReference type="ARBA" id="ARBA00011738"/>
    </source>
</evidence>
<accession>C5K4D5</accession>
<evidence type="ECO:0000313" key="14">
    <source>
        <dbReference type="EMBL" id="EER20628.1"/>
    </source>
</evidence>
<gene>
    <name evidence="14" type="ORF">Pmar_PMAR004292</name>
</gene>
<dbReference type="PROSITE" id="PS00163">
    <property type="entry name" value="FUMARATE_LYASES"/>
    <property type="match status" value="1"/>
</dbReference>
<dbReference type="EMBL" id="GG670491">
    <property type="protein sequence ID" value="EER20628.1"/>
    <property type="molecule type" value="Genomic_DNA"/>
</dbReference>
<keyword evidence="15" id="KW-1185">Reference proteome</keyword>
<keyword evidence="8" id="KW-0479">Metal-binding</keyword>
<evidence type="ECO:0000256" key="3">
    <source>
        <dbReference type="ARBA" id="ARBA00008876"/>
    </source>
</evidence>
<dbReference type="InterPro" id="IPR020557">
    <property type="entry name" value="Fumarate_lyase_CS"/>
</dbReference>
<keyword evidence="7" id="KW-0816">Tricarboxylic acid cycle</keyword>
<evidence type="ECO:0000259" key="12">
    <source>
        <dbReference type="Pfam" id="PF05681"/>
    </source>
</evidence>
<organism evidence="15">
    <name type="scientific">Perkinsus marinus (strain ATCC 50983 / TXsc)</name>
    <dbReference type="NCBI Taxonomy" id="423536"/>
    <lineage>
        <taxon>Eukaryota</taxon>
        <taxon>Sar</taxon>
        <taxon>Alveolata</taxon>
        <taxon>Perkinsozoa</taxon>
        <taxon>Perkinsea</taxon>
        <taxon>Perkinsida</taxon>
        <taxon>Perkinsidae</taxon>
        <taxon>Perkinsus</taxon>
    </lineage>
</organism>
<dbReference type="PANTHER" id="PTHR30389">
    <property type="entry name" value="FUMARATE HYDRATASE-RELATED"/>
    <property type="match status" value="1"/>
</dbReference>
<keyword evidence="6" id="KW-0004">4Fe-4S</keyword>
<evidence type="ECO:0000313" key="15">
    <source>
        <dbReference type="Proteomes" id="UP000007800"/>
    </source>
</evidence>
<keyword evidence="10" id="KW-0411">Iron-sulfur</keyword>
<dbReference type="OMA" id="PMDYIRA"/>
<dbReference type="SUPFAM" id="SSF117457">
    <property type="entry name" value="FumA C-terminal domain-like"/>
    <property type="match status" value="1"/>
</dbReference>
<evidence type="ECO:0000259" key="13">
    <source>
        <dbReference type="Pfam" id="PF05683"/>
    </source>
</evidence>
<evidence type="ECO:0000256" key="7">
    <source>
        <dbReference type="ARBA" id="ARBA00022532"/>
    </source>
</evidence>
<dbReference type="Pfam" id="PF05683">
    <property type="entry name" value="Fumerase_C"/>
    <property type="match status" value="1"/>
</dbReference>